<dbReference type="GO" id="GO:0016020">
    <property type="term" value="C:membrane"/>
    <property type="evidence" value="ECO:0007669"/>
    <property type="project" value="UniProtKB-SubCell"/>
</dbReference>
<dbReference type="OrthoDB" id="364779at2759"/>
<evidence type="ECO:0000313" key="7">
    <source>
        <dbReference type="EMBL" id="KXG45324.1"/>
    </source>
</evidence>
<evidence type="ECO:0000256" key="3">
    <source>
        <dbReference type="ARBA" id="ARBA00022692"/>
    </source>
</evidence>
<accession>A0A135L8N8</accession>
<gene>
    <name evidence="7" type="ORF">PGRI_042370</name>
</gene>
<dbReference type="InterPro" id="IPR006968">
    <property type="entry name" value="RUS_fam"/>
</dbReference>
<protein>
    <recommendedName>
        <fullName evidence="6">Protein root UVB sensitive/RUS domain-containing protein</fullName>
    </recommendedName>
</protein>
<keyword evidence="5" id="KW-0472">Membrane</keyword>
<evidence type="ECO:0000313" key="8">
    <source>
        <dbReference type="Proteomes" id="UP000070168"/>
    </source>
</evidence>
<evidence type="ECO:0000259" key="6">
    <source>
        <dbReference type="Pfam" id="PF04884"/>
    </source>
</evidence>
<keyword evidence="4" id="KW-1133">Transmembrane helix</keyword>
<dbReference type="OMA" id="KWGNLAE"/>
<dbReference type="GeneID" id="63707250"/>
<keyword evidence="8" id="KW-1185">Reference proteome</keyword>
<organism evidence="7 8">
    <name type="scientific">Penicillium patulum</name>
    <name type="common">Penicillium griseofulvum</name>
    <dbReference type="NCBI Taxonomy" id="5078"/>
    <lineage>
        <taxon>Eukaryota</taxon>
        <taxon>Fungi</taxon>
        <taxon>Dikarya</taxon>
        <taxon>Ascomycota</taxon>
        <taxon>Pezizomycotina</taxon>
        <taxon>Eurotiomycetes</taxon>
        <taxon>Eurotiomycetidae</taxon>
        <taxon>Eurotiales</taxon>
        <taxon>Aspergillaceae</taxon>
        <taxon>Penicillium</taxon>
    </lineage>
</organism>
<dbReference type="PANTHER" id="PTHR12770:SF31">
    <property type="entry name" value="RUS FAMILY MEMBER 1"/>
    <property type="match status" value="1"/>
</dbReference>
<keyword evidence="3" id="KW-0812">Transmembrane</keyword>
<proteinExistence type="inferred from homology"/>
<sequence length="485" mass="51881">MISYSGNRLTFQETDEAGNYTATYVYSGDVTSSSKTPGRIDVISSPSSTSWSSKLLLGSLSDVFLPSGYPHSVSDDYLPYQIFDSLQAFCSSIAGLLSSRAVLQGVGVGNANASPTSALLLHILQDISGRIATICFAHRIGTALEPECKTYRLAADVFNDIAMILDCLSPGVPAGAPRVIVLSTAGVLRALCGVAGGSSKASLSAHFAKWGNLAELNAKDSSQETVISLFGMLVGSVVISHITSFTTTWLLLLLLLSLHLSMNYAAVRAVQMTSLNRQRANITFSTLLDSDNTLAVALNPDLAPIQSKSQSQSKEWKILTPAQVSSLEQIFHRDGALQWTQHSPTHITSDHLGSAQIGVSMSTFLASMSYKEPLPLPRLASVFAHESYILFLAPSDGKWDASILLKRGCGVGDQLKGWVHALLAARVLGRITGSSVDVVLAVVEGTLALLNSEGRFERYLVELRGVGWDVDIAALETRGGRRIHI</sequence>
<dbReference type="InterPro" id="IPR054549">
    <property type="entry name" value="UVB_sens_RUS_dom"/>
</dbReference>
<name>A0A135L8N8_PENPA</name>
<dbReference type="EMBL" id="LHQR01000072">
    <property type="protein sequence ID" value="KXG45324.1"/>
    <property type="molecule type" value="Genomic_DNA"/>
</dbReference>
<comment type="similarity">
    <text evidence="2">Belongs to the RUS1 family.</text>
</comment>
<reference evidence="7 8" key="1">
    <citation type="journal article" date="2016" name="BMC Genomics">
        <title>Genome sequencing and secondary metabolism of the postharvest pathogen Penicillium griseofulvum.</title>
        <authorList>
            <person name="Banani H."/>
            <person name="Marcet-Houben M."/>
            <person name="Ballester A.R."/>
            <person name="Abbruscato P."/>
            <person name="Gonzalez-Candelas L."/>
            <person name="Gabaldon T."/>
            <person name="Spadaro D."/>
        </authorList>
    </citation>
    <scope>NUCLEOTIDE SEQUENCE [LARGE SCALE GENOMIC DNA]</scope>
    <source>
        <strain evidence="7 8">PG3</strain>
    </source>
</reference>
<dbReference type="PANTHER" id="PTHR12770">
    <property type="entry name" value="RUS1 FAMILY PROTEIN C16ORF58"/>
    <property type="match status" value="1"/>
</dbReference>
<dbReference type="RefSeq" id="XP_040643860.1">
    <property type="nucleotide sequence ID" value="XM_040791950.1"/>
</dbReference>
<evidence type="ECO:0000256" key="4">
    <source>
        <dbReference type="ARBA" id="ARBA00022989"/>
    </source>
</evidence>
<dbReference type="AlphaFoldDB" id="A0A135L8N8"/>
<feature type="domain" description="Protein root UVB sensitive/RUS" evidence="6">
    <location>
        <begin position="54"/>
        <end position="290"/>
    </location>
</feature>
<dbReference type="Pfam" id="PF04884">
    <property type="entry name" value="UVB_sens_prot"/>
    <property type="match status" value="1"/>
</dbReference>
<evidence type="ECO:0000256" key="5">
    <source>
        <dbReference type="ARBA" id="ARBA00023136"/>
    </source>
</evidence>
<evidence type="ECO:0000256" key="2">
    <source>
        <dbReference type="ARBA" id="ARBA00007558"/>
    </source>
</evidence>
<dbReference type="Proteomes" id="UP000070168">
    <property type="component" value="Unassembled WGS sequence"/>
</dbReference>
<comment type="caution">
    <text evidence="7">The sequence shown here is derived from an EMBL/GenBank/DDBJ whole genome shotgun (WGS) entry which is preliminary data.</text>
</comment>
<comment type="subcellular location">
    <subcellularLocation>
        <location evidence="1">Membrane</location>
    </subcellularLocation>
</comment>
<evidence type="ECO:0000256" key="1">
    <source>
        <dbReference type="ARBA" id="ARBA00004370"/>
    </source>
</evidence>